<dbReference type="Gene3D" id="2.40.40.20">
    <property type="match status" value="1"/>
</dbReference>
<evidence type="ECO:0000256" key="4">
    <source>
        <dbReference type="ARBA" id="ARBA00023002"/>
    </source>
</evidence>
<dbReference type="Gene3D" id="2.20.25.90">
    <property type="entry name" value="ADC-like domains"/>
    <property type="match status" value="1"/>
</dbReference>
<keyword evidence="4" id="KW-0560">Oxidoreductase</keyword>
<dbReference type="KEGG" id="mpi:Mpet_1048"/>
<evidence type="ECO:0000256" key="3">
    <source>
        <dbReference type="ARBA" id="ARBA00022723"/>
    </source>
</evidence>
<dbReference type="RefSeq" id="WP_013328993.1">
    <property type="nucleotide sequence ID" value="NC_014507.1"/>
</dbReference>
<keyword evidence="3" id="KW-0479">Metal-binding</keyword>
<keyword evidence="2" id="KW-0004">4Fe-4S</keyword>
<dbReference type="InterPro" id="IPR006657">
    <property type="entry name" value="MoPterin_dinucl-bd_dom"/>
</dbReference>
<dbReference type="AlphaFoldDB" id="E1RKG2"/>
<keyword evidence="9" id="KW-1185">Reference proteome</keyword>
<evidence type="ECO:0000256" key="6">
    <source>
        <dbReference type="ARBA" id="ARBA00023014"/>
    </source>
</evidence>
<dbReference type="InterPro" id="IPR050123">
    <property type="entry name" value="Prok_molybdopt-oxidoreductase"/>
</dbReference>
<dbReference type="Pfam" id="PF01568">
    <property type="entry name" value="Molydop_binding"/>
    <property type="match status" value="1"/>
</dbReference>
<reference evidence="8 9" key="1">
    <citation type="journal article" date="2010" name="Stand. Genomic Sci.">
        <title>Complete genome sequence of Methanoplanus petrolearius type strain (SEBR 4847).</title>
        <authorList>
            <person name="Brambilla E."/>
            <person name="Djao O.D."/>
            <person name="Daligault H."/>
            <person name="Lapidus A."/>
            <person name="Lucas S."/>
            <person name="Hammon N."/>
            <person name="Nolan M."/>
            <person name="Tice H."/>
            <person name="Cheng J.F."/>
            <person name="Han C."/>
            <person name="Tapia R."/>
            <person name="Goodwin L."/>
            <person name="Pitluck S."/>
            <person name="Liolios K."/>
            <person name="Ivanova N."/>
            <person name="Mavromatis K."/>
            <person name="Mikhailova N."/>
            <person name="Pati A."/>
            <person name="Chen A."/>
            <person name="Palaniappan K."/>
            <person name="Land M."/>
            <person name="Hauser L."/>
            <person name="Chang Y.J."/>
            <person name="Jeffries C.D."/>
            <person name="Rohde M."/>
            <person name="Spring S."/>
            <person name="Sikorski J."/>
            <person name="Goker M."/>
            <person name="Woyke T."/>
            <person name="Bristow J."/>
            <person name="Eisen J.A."/>
            <person name="Markowitz V."/>
            <person name="Hugenholtz P."/>
            <person name="Kyrpides N.C."/>
            <person name="Klenk H.P."/>
        </authorList>
    </citation>
    <scope>NUCLEOTIDE SEQUENCE [LARGE SCALE GENOMIC DNA]</scope>
    <source>
        <strain evidence="9">DSM 11571 / OCM 486 / SEBR 4847</strain>
    </source>
</reference>
<accession>E1RKG2</accession>
<dbReference type="eggNOG" id="arCOG01492">
    <property type="taxonomic scope" value="Archaea"/>
</dbReference>
<dbReference type="InterPro" id="IPR006963">
    <property type="entry name" value="Mopterin_OxRdtase_4Fe-4S_dom"/>
</dbReference>
<dbReference type="InterPro" id="IPR006656">
    <property type="entry name" value="Mopterin_OxRdtase"/>
</dbReference>
<dbReference type="Pfam" id="PF04879">
    <property type="entry name" value="Molybdop_Fe4S4"/>
    <property type="match status" value="1"/>
</dbReference>
<sequence length="519" mass="53755">MELKYVPTVCPFCGTGCSFSLVVKDGKVVGSAPFHRSPVCDGKTCQKGHYAYELVNSEARITTPMIKKGDELVEASWDEALAAVADGLKGVSGADIAVFASANATNEDIYALKKLASDVFKTGNFTSCAALGIDASAGTIRGIAKADCIVAVGNIFESHPLIARRIVNAKDKGAKVIAVDSFNSSMAKLADQFVKAVPGGEIEAIKEAAAFVEGSAALVLYAVGATKSEAAVAAAAKALADEKKAAFCALPAQANGRGALDIGVAPFDDVFGKEYKACYVMGEDLGPVEGGFIVVQDSFLSGTAKSANVVLPAAVYAEVDGTMTNAERRIQLVRKAQEPAEGVKANWQIVSEVAGKLGGSIAYESAEAIFNEMYGDLSYEALQKDGFVKEATAAVVAEGVAPAAVSAGGDYPFALVTGPSIWHGYGAAGTLSENCHSLVKEVPSMFVKINPVDAKALDVKKGETVTVSSEKGSIKATVRISKDLDEGVIFVPTMSMGEECICKIAGGEKAVAAKIEKEA</sequence>
<dbReference type="GO" id="GO:0051539">
    <property type="term" value="F:4 iron, 4 sulfur cluster binding"/>
    <property type="evidence" value="ECO:0007669"/>
    <property type="project" value="UniProtKB-KW"/>
</dbReference>
<dbReference type="OrthoDB" id="111262at2157"/>
<evidence type="ECO:0000256" key="2">
    <source>
        <dbReference type="ARBA" id="ARBA00022485"/>
    </source>
</evidence>
<evidence type="ECO:0000259" key="7">
    <source>
        <dbReference type="PROSITE" id="PS51669"/>
    </source>
</evidence>
<proteinExistence type="inferred from homology"/>
<dbReference type="HOGENOM" id="CLU_039904_0_0_2"/>
<evidence type="ECO:0000313" key="9">
    <source>
        <dbReference type="Proteomes" id="UP000006565"/>
    </source>
</evidence>
<dbReference type="Gene3D" id="3.40.228.10">
    <property type="entry name" value="Dimethylsulfoxide Reductase, domain 2"/>
    <property type="match status" value="1"/>
</dbReference>
<dbReference type="PANTHER" id="PTHR43105:SF14">
    <property type="entry name" value="FORMATE DEHYDROGENASE H"/>
    <property type="match status" value="1"/>
</dbReference>
<dbReference type="PROSITE" id="PS00551">
    <property type="entry name" value="MOLYBDOPTERIN_PROK_1"/>
    <property type="match status" value="1"/>
</dbReference>
<dbReference type="GO" id="GO:0043546">
    <property type="term" value="F:molybdopterin cofactor binding"/>
    <property type="evidence" value="ECO:0007669"/>
    <property type="project" value="InterPro"/>
</dbReference>
<evidence type="ECO:0000313" key="8">
    <source>
        <dbReference type="EMBL" id="ADN35815.1"/>
    </source>
</evidence>
<dbReference type="EMBL" id="CP002117">
    <property type="protein sequence ID" value="ADN35815.1"/>
    <property type="molecule type" value="Genomic_DNA"/>
</dbReference>
<dbReference type="GO" id="GO:0016020">
    <property type="term" value="C:membrane"/>
    <property type="evidence" value="ECO:0007669"/>
    <property type="project" value="TreeGrafter"/>
</dbReference>
<dbReference type="SMART" id="SM00926">
    <property type="entry name" value="Molybdop_Fe4S4"/>
    <property type="match status" value="1"/>
</dbReference>
<dbReference type="GeneID" id="9743512"/>
<dbReference type="STRING" id="679926.Mpet_1048"/>
<dbReference type="GO" id="GO:0022904">
    <property type="term" value="P:respiratory electron transport chain"/>
    <property type="evidence" value="ECO:0007669"/>
    <property type="project" value="TreeGrafter"/>
</dbReference>
<feature type="domain" description="4Fe-4S Mo/W bis-MGD-type" evidence="7">
    <location>
        <begin position="3"/>
        <end position="59"/>
    </location>
</feature>
<dbReference type="SUPFAM" id="SSF53706">
    <property type="entry name" value="Formate dehydrogenase/DMSO reductase, domains 1-3"/>
    <property type="match status" value="1"/>
</dbReference>
<evidence type="ECO:0000256" key="5">
    <source>
        <dbReference type="ARBA" id="ARBA00023004"/>
    </source>
</evidence>
<dbReference type="Pfam" id="PF00384">
    <property type="entry name" value="Molybdopterin"/>
    <property type="match status" value="1"/>
</dbReference>
<dbReference type="InterPro" id="IPR009010">
    <property type="entry name" value="Asp_de-COase-like_dom_sf"/>
</dbReference>
<dbReference type="Gene3D" id="3.40.50.740">
    <property type="match status" value="2"/>
</dbReference>
<gene>
    <name evidence="8" type="ordered locus">Mpet_1048</name>
</gene>
<dbReference type="GO" id="GO:0003954">
    <property type="term" value="F:NADH dehydrogenase activity"/>
    <property type="evidence" value="ECO:0007669"/>
    <property type="project" value="TreeGrafter"/>
</dbReference>
<keyword evidence="5" id="KW-0408">Iron</keyword>
<protein>
    <submittedName>
        <fullName evidence="8">Molybdopterin oxidoreductase</fullName>
    </submittedName>
</protein>
<dbReference type="PROSITE" id="PS51669">
    <property type="entry name" value="4FE4S_MOW_BIS_MGD"/>
    <property type="match status" value="1"/>
</dbReference>
<dbReference type="SUPFAM" id="SSF50692">
    <property type="entry name" value="ADC-like"/>
    <property type="match status" value="1"/>
</dbReference>
<name>E1RKG2_METP4</name>
<comment type="similarity">
    <text evidence="1">Belongs to the prokaryotic molybdopterin-containing oxidoreductase family.</text>
</comment>
<dbReference type="GO" id="GO:0046872">
    <property type="term" value="F:metal ion binding"/>
    <property type="evidence" value="ECO:0007669"/>
    <property type="project" value="UniProtKB-KW"/>
</dbReference>
<dbReference type="Proteomes" id="UP000006565">
    <property type="component" value="Chromosome"/>
</dbReference>
<organism evidence="8 9">
    <name type="scientific">Methanolacinia petrolearia (strain DSM 11571 / OCM 486 / SEBR 4847)</name>
    <name type="common">Methanoplanus petrolearius</name>
    <dbReference type="NCBI Taxonomy" id="679926"/>
    <lineage>
        <taxon>Archaea</taxon>
        <taxon>Methanobacteriati</taxon>
        <taxon>Methanobacteriota</taxon>
        <taxon>Stenosarchaea group</taxon>
        <taxon>Methanomicrobia</taxon>
        <taxon>Methanomicrobiales</taxon>
        <taxon>Methanomicrobiaceae</taxon>
        <taxon>Methanolacinia</taxon>
    </lineage>
</organism>
<evidence type="ECO:0000256" key="1">
    <source>
        <dbReference type="ARBA" id="ARBA00010312"/>
    </source>
</evidence>
<keyword evidence="6" id="KW-0411">Iron-sulfur</keyword>
<dbReference type="InterPro" id="IPR027467">
    <property type="entry name" value="MopterinOxRdtase_cofactor_BS"/>
</dbReference>
<dbReference type="PANTHER" id="PTHR43105">
    <property type="entry name" value="RESPIRATORY NITRATE REDUCTASE"/>
    <property type="match status" value="1"/>
</dbReference>